<dbReference type="AlphaFoldDB" id="A0A132MX03"/>
<dbReference type="PATRIC" id="fig|1469144.10.peg.3648"/>
<evidence type="ECO:0000313" key="2">
    <source>
        <dbReference type="Proteomes" id="UP000070188"/>
    </source>
</evidence>
<dbReference type="STRING" id="1469144.LI90_3397"/>
<accession>A0A132MX03</accession>
<name>A0A132MX03_9ACTN</name>
<reference evidence="2" key="1">
    <citation type="submission" date="2015-04" db="EMBL/GenBank/DDBJ databases">
        <title>Physiological reanalysis, assessment of diazotrophy, and genome sequences of multiple isolates of Streptomyces thermoautotrophicus.</title>
        <authorList>
            <person name="MacKellar D.C."/>
            <person name="Lieber L."/>
            <person name="Norman J."/>
            <person name="Bolger A."/>
            <person name="Tobin C."/>
            <person name="Murray J.W."/>
            <person name="Chang R."/>
            <person name="Ford T."/>
            <person name="Nguyen P.Q."/>
            <person name="Woodward J."/>
            <person name="Permingeat H."/>
            <person name="Joshi N.S."/>
            <person name="Silver P.A."/>
            <person name="Usadel B."/>
            <person name="Rutherford A.W."/>
            <person name="Friesen M."/>
            <person name="Prell J."/>
        </authorList>
    </citation>
    <scope>NUCLEOTIDE SEQUENCE [LARGE SCALE GENOMIC DNA]</scope>
    <source>
        <strain evidence="2">H1</strain>
    </source>
</reference>
<evidence type="ECO:0000313" key="1">
    <source>
        <dbReference type="EMBL" id="KWX02354.1"/>
    </source>
</evidence>
<organism evidence="1 2">
    <name type="scientific">Carbonactinospora thermoautotrophica</name>
    <dbReference type="NCBI Taxonomy" id="1469144"/>
    <lineage>
        <taxon>Bacteria</taxon>
        <taxon>Bacillati</taxon>
        <taxon>Actinomycetota</taxon>
        <taxon>Actinomycetes</taxon>
        <taxon>Kitasatosporales</taxon>
        <taxon>Carbonactinosporaceae</taxon>
        <taxon>Carbonactinospora</taxon>
    </lineage>
</organism>
<protein>
    <submittedName>
        <fullName evidence="1">Uncharacterized protein</fullName>
    </submittedName>
</protein>
<dbReference type="EMBL" id="LAXD01000001">
    <property type="protein sequence ID" value="KWX02354.1"/>
    <property type="molecule type" value="Genomic_DNA"/>
</dbReference>
<sequence>MGRYVDGEPSTRPRPGAQAKEFTWAASAEAHLTSYERAARA</sequence>
<keyword evidence="2" id="KW-1185">Reference proteome</keyword>
<gene>
    <name evidence="1" type="ORF">LI90_3397</name>
</gene>
<comment type="caution">
    <text evidence="1">The sequence shown here is derived from an EMBL/GenBank/DDBJ whole genome shotgun (WGS) entry which is preliminary data.</text>
</comment>
<proteinExistence type="predicted"/>
<dbReference type="Proteomes" id="UP000070188">
    <property type="component" value="Unassembled WGS sequence"/>
</dbReference>